<gene>
    <name evidence="1" type="ORF">Salat_2985600</name>
</gene>
<proteinExistence type="predicted"/>
<accession>A0AAE2C885</accession>
<organism evidence="1 2">
    <name type="scientific">Sesamum alatum</name>
    <dbReference type="NCBI Taxonomy" id="300844"/>
    <lineage>
        <taxon>Eukaryota</taxon>
        <taxon>Viridiplantae</taxon>
        <taxon>Streptophyta</taxon>
        <taxon>Embryophyta</taxon>
        <taxon>Tracheophyta</taxon>
        <taxon>Spermatophyta</taxon>
        <taxon>Magnoliopsida</taxon>
        <taxon>eudicotyledons</taxon>
        <taxon>Gunneridae</taxon>
        <taxon>Pentapetalae</taxon>
        <taxon>asterids</taxon>
        <taxon>lamiids</taxon>
        <taxon>Lamiales</taxon>
        <taxon>Pedaliaceae</taxon>
        <taxon>Sesamum</taxon>
    </lineage>
</organism>
<protein>
    <submittedName>
        <fullName evidence="1">Uncharacterized protein</fullName>
    </submittedName>
</protein>
<evidence type="ECO:0000313" key="1">
    <source>
        <dbReference type="EMBL" id="KAK4412340.1"/>
    </source>
</evidence>
<name>A0AAE2C885_9LAMI</name>
<reference evidence="1" key="2">
    <citation type="journal article" date="2024" name="Plant">
        <title>Genomic evolution and insights into agronomic trait innovations of Sesamum species.</title>
        <authorList>
            <person name="Miao H."/>
            <person name="Wang L."/>
            <person name="Qu L."/>
            <person name="Liu H."/>
            <person name="Sun Y."/>
            <person name="Le M."/>
            <person name="Wang Q."/>
            <person name="Wei S."/>
            <person name="Zheng Y."/>
            <person name="Lin W."/>
            <person name="Duan Y."/>
            <person name="Cao H."/>
            <person name="Xiong S."/>
            <person name="Wang X."/>
            <person name="Wei L."/>
            <person name="Li C."/>
            <person name="Ma Q."/>
            <person name="Ju M."/>
            <person name="Zhao R."/>
            <person name="Li G."/>
            <person name="Mu C."/>
            <person name="Tian Q."/>
            <person name="Mei H."/>
            <person name="Zhang T."/>
            <person name="Gao T."/>
            <person name="Zhang H."/>
        </authorList>
    </citation>
    <scope>NUCLEOTIDE SEQUENCE</scope>
    <source>
        <strain evidence="1">3651</strain>
    </source>
</reference>
<dbReference type="EMBL" id="JACGWO010000015">
    <property type="protein sequence ID" value="KAK4412340.1"/>
    <property type="molecule type" value="Genomic_DNA"/>
</dbReference>
<comment type="caution">
    <text evidence="1">The sequence shown here is derived from an EMBL/GenBank/DDBJ whole genome shotgun (WGS) entry which is preliminary data.</text>
</comment>
<sequence length="123" mass="13460">MSERLKESVLKTEVLIGIPGVRIPLHPRGSPIAVRLKRQRKRWILFWVEGDDPNESTIKGAASYISTQIPSPEASRQSHIRKSLSLRYPSVITKHSGPKGIAAIESKPIESETAAVGVTGVLV</sequence>
<evidence type="ECO:0000313" key="2">
    <source>
        <dbReference type="Proteomes" id="UP001293254"/>
    </source>
</evidence>
<keyword evidence="2" id="KW-1185">Reference proteome</keyword>
<reference evidence="1" key="1">
    <citation type="submission" date="2020-06" db="EMBL/GenBank/DDBJ databases">
        <authorList>
            <person name="Li T."/>
            <person name="Hu X."/>
            <person name="Zhang T."/>
            <person name="Song X."/>
            <person name="Zhang H."/>
            <person name="Dai N."/>
            <person name="Sheng W."/>
            <person name="Hou X."/>
            <person name="Wei L."/>
        </authorList>
    </citation>
    <scope>NUCLEOTIDE SEQUENCE</scope>
    <source>
        <strain evidence="1">3651</strain>
        <tissue evidence="1">Leaf</tissue>
    </source>
</reference>
<dbReference type="AlphaFoldDB" id="A0AAE2C885"/>
<dbReference type="Proteomes" id="UP001293254">
    <property type="component" value="Unassembled WGS sequence"/>
</dbReference>